<evidence type="ECO:0000259" key="2">
    <source>
        <dbReference type="SMART" id="SM00909"/>
    </source>
</evidence>
<dbReference type="AlphaFoldDB" id="W4QU06"/>
<keyword evidence="4" id="KW-1185">Reference proteome</keyword>
<keyword evidence="1" id="KW-0732">Signal</keyword>
<evidence type="ECO:0000313" key="4">
    <source>
        <dbReference type="Proteomes" id="UP000018896"/>
    </source>
</evidence>
<comment type="caution">
    <text evidence="3">The sequence shown here is derived from an EMBL/GenBank/DDBJ whole genome shotgun (WGS) entry which is preliminary data.</text>
</comment>
<evidence type="ECO:0000313" key="3">
    <source>
        <dbReference type="EMBL" id="GAE35392.1"/>
    </source>
</evidence>
<dbReference type="InterPro" id="IPR019606">
    <property type="entry name" value="GerMN"/>
</dbReference>
<dbReference type="STRING" id="1236973.JCM9157_2494"/>
<dbReference type="PROSITE" id="PS51257">
    <property type="entry name" value="PROKAR_LIPOPROTEIN"/>
    <property type="match status" value="1"/>
</dbReference>
<feature type="signal peptide" evidence="1">
    <location>
        <begin position="1"/>
        <end position="24"/>
    </location>
</feature>
<accession>W4QU06</accession>
<organism evidence="3 4">
    <name type="scientific">Halalkalibacter akibai (strain ATCC 43226 / DSM 21942 / CIP 109018 / JCM 9157 / 1139)</name>
    <name type="common">Bacillus akibai</name>
    <dbReference type="NCBI Taxonomy" id="1236973"/>
    <lineage>
        <taxon>Bacteria</taxon>
        <taxon>Bacillati</taxon>
        <taxon>Bacillota</taxon>
        <taxon>Bacilli</taxon>
        <taxon>Bacillales</taxon>
        <taxon>Bacillaceae</taxon>
        <taxon>Halalkalibacter</taxon>
    </lineage>
</organism>
<dbReference type="OrthoDB" id="1954033at2"/>
<dbReference type="Pfam" id="PF10646">
    <property type="entry name" value="Germane"/>
    <property type="match status" value="1"/>
</dbReference>
<proteinExistence type="predicted"/>
<sequence length="217" mass="24157">MKRQWMLLLSGLFILFLTACGQGASSNEVPGAADQIEMEEINDADEIETEQEIDEAVEEPDTKVEEVTSEETEPVVEVEPTTMTIELIYSDDNVMDMYKVTRVIEVTDHLYQSALEAWIAGPTEEGLTSLVAPNVEVESVEIIDGVAHVSFSETLLDTQVGSGTEYMLLQQIAMTLKQFGYDQTQVLISGEIHPELFGHIDTSKPIIAENLEDYDTY</sequence>
<feature type="domain" description="GerMN" evidence="2">
    <location>
        <begin position="111"/>
        <end position="197"/>
    </location>
</feature>
<evidence type="ECO:0000256" key="1">
    <source>
        <dbReference type="SAM" id="SignalP"/>
    </source>
</evidence>
<dbReference type="RefSeq" id="WP_035664834.1">
    <property type="nucleotide sequence ID" value="NZ_BAUV01000018.1"/>
</dbReference>
<dbReference type="eggNOG" id="COG5401">
    <property type="taxonomic scope" value="Bacteria"/>
</dbReference>
<dbReference type="EMBL" id="BAUV01000018">
    <property type="protein sequence ID" value="GAE35392.1"/>
    <property type="molecule type" value="Genomic_DNA"/>
</dbReference>
<feature type="chain" id="PRO_5004848907" description="GerMN domain-containing protein" evidence="1">
    <location>
        <begin position="25"/>
        <end position="217"/>
    </location>
</feature>
<dbReference type="Proteomes" id="UP000018896">
    <property type="component" value="Unassembled WGS sequence"/>
</dbReference>
<reference evidence="3 4" key="1">
    <citation type="journal article" date="2014" name="Genome Announc.">
        <title>Draft Genome Sequences of Three Alkaliphilic Bacillus Strains, Bacillus wakoensis JCM 9140T, Bacillus akibai JCM 9157T, and Bacillus hemicellulosilyticus JCM 9152T.</title>
        <authorList>
            <person name="Yuki M."/>
            <person name="Oshima K."/>
            <person name="Suda W."/>
            <person name="Oshida Y."/>
            <person name="Kitamura K."/>
            <person name="Iida T."/>
            <person name="Hattori M."/>
            <person name="Ohkuma M."/>
        </authorList>
    </citation>
    <scope>NUCLEOTIDE SEQUENCE [LARGE SCALE GENOMIC DNA]</scope>
    <source>
        <strain evidence="3 4">JCM 9157</strain>
    </source>
</reference>
<gene>
    <name evidence="3" type="ORF">JCM9157_2494</name>
</gene>
<dbReference type="SMART" id="SM00909">
    <property type="entry name" value="Germane"/>
    <property type="match status" value="1"/>
</dbReference>
<protein>
    <recommendedName>
        <fullName evidence="2">GerMN domain-containing protein</fullName>
    </recommendedName>
</protein>
<name>W4QU06_HALA3</name>